<sequence length="305" mass="33676">MTLKQLEAFYWAAKLGTFAIAARRLHVTQSSLSKRIAELETDLGQLLFDRHSRRATLTAAGEILLQKAGTMLEFEREIRSSLASQELQVRGVCRFGLTELAATTWFPAFAARLEQGYPDVVLEPTVALSRPLEVAIARGELDVASIAGPFSASEVQGRPVADIEFVWTSSPSRLRRRTVLSPGDFEKHPVINNTQDSGLSAAFESWSRANGIRVGKTIQCNSRAAIIALTIAGAGISFQPRDYVQPLFDHGSLIPLESDPPMPRLTYNLIWRRDDERPLIRTIVNLVQDEADFGAANVIWTTGES</sequence>
<dbReference type="AlphaFoldDB" id="A0A934TU63"/>
<evidence type="ECO:0000259" key="5">
    <source>
        <dbReference type="PROSITE" id="PS50931"/>
    </source>
</evidence>
<dbReference type="Pfam" id="PF00126">
    <property type="entry name" value="HTH_1"/>
    <property type="match status" value="1"/>
</dbReference>
<proteinExistence type="inferred from homology"/>
<keyword evidence="2" id="KW-0805">Transcription regulation</keyword>
<evidence type="ECO:0000313" key="6">
    <source>
        <dbReference type="EMBL" id="MBK6007634.1"/>
    </source>
</evidence>
<dbReference type="SUPFAM" id="SSF53850">
    <property type="entry name" value="Periplasmic binding protein-like II"/>
    <property type="match status" value="1"/>
</dbReference>
<comment type="caution">
    <text evidence="6">The sequence shown here is derived from an EMBL/GenBank/DDBJ whole genome shotgun (WGS) entry which is preliminary data.</text>
</comment>
<dbReference type="PROSITE" id="PS50931">
    <property type="entry name" value="HTH_LYSR"/>
    <property type="match status" value="1"/>
</dbReference>
<dbReference type="FunFam" id="1.10.10.10:FF:000001">
    <property type="entry name" value="LysR family transcriptional regulator"/>
    <property type="match status" value="1"/>
</dbReference>
<evidence type="ECO:0000313" key="7">
    <source>
        <dbReference type="Proteomes" id="UP000630528"/>
    </source>
</evidence>
<comment type="similarity">
    <text evidence="1">Belongs to the LysR transcriptional regulatory family.</text>
</comment>
<dbReference type="PANTHER" id="PTHR30126">
    <property type="entry name" value="HTH-TYPE TRANSCRIPTIONAL REGULATOR"/>
    <property type="match status" value="1"/>
</dbReference>
<gene>
    <name evidence="6" type="ORF">JJB11_16160</name>
</gene>
<evidence type="ECO:0000256" key="3">
    <source>
        <dbReference type="ARBA" id="ARBA00023125"/>
    </source>
</evidence>
<dbReference type="Pfam" id="PF03466">
    <property type="entry name" value="LysR_substrate"/>
    <property type="match status" value="1"/>
</dbReference>
<dbReference type="PANTHER" id="PTHR30126:SF94">
    <property type="entry name" value="LYSR FAMILY TRANSCRIPTIONAL REGULATOR"/>
    <property type="match status" value="1"/>
</dbReference>
<keyword evidence="3" id="KW-0238">DNA-binding</keyword>
<reference evidence="6" key="2">
    <citation type="submission" date="2021-01" db="EMBL/GenBank/DDBJ databases">
        <authorList>
            <person name="Kang M."/>
        </authorList>
    </citation>
    <scope>NUCLEOTIDE SEQUENCE</scope>
    <source>
        <strain evidence="6">KACC 17527</strain>
    </source>
</reference>
<dbReference type="GO" id="GO:0000976">
    <property type="term" value="F:transcription cis-regulatory region binding"/>
    <property type="evidence" value="ECO:0007669"/>
    <property type="project" value="TreeGrafter"/>
</dbReference>
<dbReference type="EMBL" id="JAEPWM010000006">
    <property type="protein sequence ID" value="MBK6007634.1"/>
    <property type="molecule type" value="Genomic_DNA"/>
</dbReference>
<keyword evidence="4" id="KW-0804">Transcription</keyword>
<dbReference type="CDD" id="cd05466">
    <property type="entry name" value="PBP2_LTTR_substrate"/>
    <property type="match status" value="1"/>
</dbReference>
<dbReference type="RefSeq" id="WP_201173484.1">
    <property type="nucleotide sequence ID" value="NZ_JAEPWM010000006.1"/>
</dbReference>
<dbReference type="Proteomes" id="UP000630528">
    <property type="component" value="Unassembled WGS sequence"/>
</dbReference>
<reference evidence="6" key="1">
    <citation type="journal article" date="2012" name="J. Microbiol. Biotechnol.">
        <title>Ramlibacter ginsenosidimutans sp. nov., with ginsenoside-converting activity.</title>
        <authorList>
            <person name="Wang L."/>
            <person name="An D.S."/>
            <person name="Kim S.G."/>
            <person name="Jin F.X."/>
            <person name="Kim S.C."/>
            <person name="Lee S.T."/>
            <person name="Im W.T."/>
        </authorList>
    </citation>
    <scope>NUCLEOTIDE SEQUENCE</scope>
    <source>
        <strain evidence="6">KACC 17527</strain>
    </source>
</reference>
<evidence type="ECO:0000256" key="2">
    <source>
        <dbReference type="ARBA" id="ARBA00023015"/>
    </source>
</evidence>
<evidence type="ECO:0000256" key="1">
    <source>
        <dbReference type="ARBA" id="ARBA00009437"/>
    </source>
</evidence>
<organism evidence="6 7">
    <name type="scientific">Ramlibacter ginsenosidimutans</name>
    <dbReference type="NCBI Taxonomy" id="502333"/>
    <lineage>
        <taxon>Bacteria</taxon>
        <taxon>Pseudomonadati</taxon>
        <taxon>Pseudomonadota</taxon>
        <taxon>Betaproteobacteria</taxon>
        <taxon>Burkholderiales</taxon>
        <taxon>Comamonadaceae</taxon>
        <taxon>Ramlibacter</taxon>
    </lineage>
</organism>
<dbReference type="InterPro" id="IPR036388">
    <property type="entry name" value="WH-like_DNA-bd_sf"/>
</dbReference>
<evidence type="ECO:0000256" key="4">
    <source>
        <dbReference type="ARBA" id="ARBA00023163"/>
    </source>
</evidence>
<dbReference type="InterPro" id="IPR036390">
    <property type="entry name" value="WH_DNA-bd_sf"/>
</dbReference>
<dbReference type="PRINTS" id="PR00039">
    <property type="entry name" value="HTHLYSR"/>
</dbReference>
<dbReference type="GO" id="GO:0003700">
    <property type="term" value="F:DNA-binding transcription factor activity"/>
    <property type="evidence" value="ECO:0007669"/>
    <property type="project" value="InterPro"/>
</dbReference>
<dbReference type="InterPro" id="IPR000847">
    <property type="entry name" value="LysR_HTH_N"/>
</dbReference>
<name>A0A934TU63_9BURK</name>
<dbReference type="Gene3D" id="1.10.10.10">
    <property type="entry name" value="Winged helix-like DNA-binding domain superfamily/Winged helix DNA-binding domain"/>
    <property type="match status" value="1"/>
</dbReference>
<keyword evidence="7" id="KW-1185">Reference proteome</keyword>
<dbReference type="SUPFAM" id="SSF46785">
    <property type="entry name" value="Winged helix' DNA-binding domain"/>
    <property type="match status" value="1"/>
</dbReference>
<dbReference type="InterPro" id="IPR005119">
    <property type="entry name" value="LysR_subst-bd"/>
</dbReference>
<accession>A0A934TU63</accession>
<protein>
    <submittedName>
        <fullName evidence="6">LysR family transcriptional regulator</fullName>
    </submittedName>
</protein>
<feature type="domain" description="HTH lysR-type" evidence="5">
    <location>
        <begin position="1"/>
        <end position="58"/>
    </location>
</feature>
<dbReference type="Gene3D" id="3.40.190.10">
    <property type="entry name" value="Periplasmic binding protein-like II"/>
    <property type="match status" value="2"/>
</dbReference>